<dbReference type="AlphaFoldDB" id="A0A5C6S4C2"/>
<sequence>MKRLLKPRNLLLALGLLAAAVIGHAISSSEPVPHADIQMSRIDFSPGLDDSQVAEIKKVIMGQEATTHCFVNAEAGTATYAFDRSRQSSQGVFDAVAQRFPGQAKPFVVTEEMASSGCPVTGKNSVFRRAGAALSGLFGW</sequence>
<keyword evidence="1" id="KW-0732">Signal</keyword>
<organism evidence="2 3">
    <name type="scientific">Phaeodactylibacter luteus</name>
    <dbReference type="NCBI Taxonomy" id="1564516"/>
    <lineage>
        <taxon>Bacteria</taxon>
        <taxon>Pseudomonadati</taxon>
        <taxon>Bacteroidota</taxon>
        <taxon>Saprospiria</taxon>
        <taxon>Saprospirales</taxon>
        <taxon>Haliscomenobacteraceae</taxon>
        <taxon>Phaeodactylibacter</taxon>
    </lineage>
</organism>
<evidence type="ECO:0000313" key="3">
    <source>
        <dbReference type="Proteomes" id="UP000321580"/>
    </source>
</evidence>
<dbReference type="Proteomes" id="UP000321580">
    <property type="component" value="Unassembled WGS sequence"/>
</dbReference>
<gene>
    <name evidence="2" type="ORF">FRY97_03265</name>
</gene>
<reference evidence="2 3" key="1">
    <citation type="submission" date="2019-08" db="EMBL/GenBank/DDBJ databases">
        <title>Genome of Phaeodactylibacter luteus.</title>
        <authorList>
            <person name="Bowman J.P."/>
        </authorList>
    </citation>
    <scope>NUCLEOTIDE SEQUENCE [LARGE SCALE GENOMIC DNA]</scope>
    <source>
        <strain evidence="2 3">KCTC 42180</strain>
    </source>
</reference>
<accession>A0A5C6S4C2</accession>
<name>A0A5C6S4C2_9BACT</name>
<evidence type="ECO:0000256" key="1">
    <source>
        <dbReference type="SAM" id="SignalP"/>
    </source>
</evidence>
<feature type="chain" id="PRO_5022756119" description="Heavy-metal-associated domain-containing protein" evidence="1">
    <location>
        <begin position="26"/>
        <end position="140"/>
    </location>
</feature>
<comment type="caution">
    <text evidence="2">The sequence shown here is derived from an EMBL/GenBank/DDBJ whole genome shotgun (WGS) entry which is preliminary data.</text>
</comment>
<dbReference type="OrthoDB" id="1374030at2"/>
<protein>
    <recommendedName>
        <fullName evidence="4">Heavy-metal-associated domain-containing protein</fullName>
    </recommendedName>
</protein>
<evidence type="ECO:0000313" key="2">
    <source>
        <dbReference type="EMBL" id="TXB68412.1"/>
    </source>
</evidence>
<dbReference type="EMBL" id="VOOR01000004">
    <property type="protein sequence ID" value="TXB68412.1"/>
    <property type="molecule type" value="Genomic_DNA"/>
</dbReference>
<keyword evidence="3" id="KW-1185">Reference proteome</keyword>
<proteinExistence type="predicted"/>
<dbReference type="RefSeq" id="WP_147165991.1">
    <property type="nucleotide sequence ID" value="NZ_VOOR01000004.1"/>
</dbReference>
<feature type="signal peptide" evidence="1">
    <location>
        <begin position="1"/>
        <end position="25"/>
    </location>
</feature>
<evidence type="ECO:0008006" key="4">
    <source>
        <dbReference type="Google" id="ProtNLM"/>
    </source>
</evidence>